<dbReference type="AlphaFoldDB" id="A0A087HQL2"/>
<dbReference type="Proteomes" id="UP000029120">
    <property type="component" value="Chromosome 1"/>
</dbReference>
<dbReference type="PANTHER" id="PTHR35692">
    <property type="entry name" value="F26F24.11"/>
    <property type="match status" value="1"/>
</dbReference>
<dbReference type="OrthoDB" id="1936256at2759"/>
<evidence type="ECO:0000313" key="3">
    <source>
        <dbReference type="Proteomes" id="UP000029120"/>
    </source>
</evidence>
<feature type="compositionally biased region" description="Basic residues" evidence="1">
    <location>
        <begin position="134"/>
        <end position="147"/>
    </location>
</feature>
<gene>
    <name evidence="2" type="ordered locus">AALP_Aa1g253900</name>
</gene>
<sequence length="165" mass="18540">MSDFGFYYSGKDNSAAVEDLLSQAKDLYVLEQVAAINCSAFTDSSSLPTNLETRFRRLKSLPVSRPDQVSSSNNKLLSHSKTMSSAFSGHEKRNPSKLASPSQALGCLFPSPSKETKKKSKSSEELLTAEEQKRKMKIAMKESKRRQREVDRVIRKSRQALRSYV</sequence>
<feature type="region of interest" description="Disordered" evidence="1">
    <location>
        <begin position="62"/>
        <end position="165"/>
    </location>
</feature>
<evidence type="ECO:0000313" key="2">
    <source>
        <dbReference type="EMBL" id="KFK44414.1"/>
    </source>
</evidence>
<feature type="compositionally biased region" description="Low complexity" evidence="1">
    <location>
        <begin position="70"/>
        <end position="81"/>
    </location>
</feature>
<organism evidence="2 3">
    <name type="scientific">Arabis alpina</name>
    <name type="common">Alpine rock-cress</name>
    <dbReference type="NCBI Taxonomy" id="50452"/>
    <lineage>
        <taxon>Eukaryota</taxon>
        <taxon>Viridiplantae</taxon>
        <taxon>Streptophyta</taxon>
        <taxon>Embryophyta</taxon>
        <taxon>Tracheophyta</taxon>
        <taxon>Spermatophyta</taxon>
        <taxon>Magnoliopsida</taxon>
        <taxon>eudicotyledons</taxon>
        <taxon>Gunneridae</taxon>
        <taxon>Pentapetalae</taxon>
        <taxon>rosids</taxon>
        <taxon>malvids</taxon>
        <taxon>Brassicales</taxon>
        <taxon>Brassicaceae</taxon>
        <taxon>Arabideae</taxon>
        <taxon>Arabis</taxon>
    </lineage>
</organism>
<name>A0A087HQL2_ARAAL</name>
<proteinExistence type="predicted"/>
<dbReference type="PANTHER" id="PTHR35692:SF1">
    <property type="entry name" value="F26F24.11"/>
    <property type="match status" value="1"/>
</dbReference>
<accession>A0A087HQL2</accession>
<reference evidence="3" key="1">
    <citation type="journal article" date="2015" name="Nat. Plants">
        <title>Genome expansion of Arabis alpina linked with retrotransposition and reduced symmetric DNA methylation.</title>
        <authorList>
            <person name="Willing E.M."/>
            <person name="Rawat V."/>
            <person name="Mandakova T."/>
            <person name="Maumus F."/>
            <person name="James G.V."/>
            <person name="Nordstroem K.J."/>
            <person name="Becker C."/>
            <person name="Warthmann N."/>
            <person name="Chica C."/>
            <person name="Szarzynska B."/>
            <person name="Zytnicki M."/>
            <person name="Albani M.C."/>
            <person name="Kiefer C."/>
            <person name="Bergonzi S."/>
            <person name="Castaings L."/>
            <person name="Mateos J.L."/>
            <person name="Berns M.C."/>
            <person name="Bujdoso N."/>
            <person name="Piofczyk T."/>
            <person name="de Lorenzo L."/>
            <person name="Barrero-Sicilia C."/>
            <person name="Mateos I."/>
            <person name="Piednoel M."/>
            <person name="Hagmann J."/>
            <person name="Chen-Min-Tao R."/>
            <person name="Iglesias-Fernandez R."/>
            <person name="Schuster S.C."/>
            <person name="Alonso-Blanco C."/>
            <person name="Roudier F."/>
            <person name="Carbonero P."/>
            <person name="Paz-Ares J."/>
            <person name="Davis S.J."/>
            <person name="Pecinka A."/>
            <person name="Quesneville H."/>
            <person name="Colot V."/>
            <person name="Lysak M.A."/>
            <person name="Weigel D."/>
            <person name="Coupland G."/>
            <person name="Schneeberger K."/>
        </authorList>
    </citation>
    <scope>NUCLEOTIDE SEQUENCE [LARGE SCALE GENOMIC DNA]</scope>
    <source>
        <strain evidence="3">cv. Pajares</strain>
    </source>
</reference>
<protein>
    <submittedName>
        <fullName evidence="2">Uncharacterized protein</fullName>
    </submittedName>
</protein>
<evidence type="ECO:0000256" key="1">
    <source>
        <dbReference type="SAM" id="MobiDB-lite"/>
    </source>
</evidence>
<keyword evidence="3" id="KW-1185">Reference proteome</keyword>
<dbReference type="EMBL" id="CM002869">
    <property type="protein sequence ID" value="KFK44414.1"/>
    <property type="molecule type" value="Genomic_DNA"/>
</dbReference>
<dbReference type="Gramene" id="KFK44414">
    <property type="protein sequence ID" value="KFK44414"/>
    <property type="gene ID" value="AALP_AA1G253900"/>
</dbReference>